<dbReference type="GO" id="GO:0016020">
    <property type="term" value="C:membrane"/>
    <property type="evidence" value="ECO:0007669"/>
    <property type="project" value="TreeGrafter"/>
</dbReference>
<dbReference type="Gene3D" id="3.30.2010.10">
    <property type="entry name" value="Metalloproteases ('zincins'), catalytic domain"/>
    <property type="match status" value="1"/>
</dbReference>
<dbReference type="EMBL" id="QXDF01000001">
    <property type="protein sequence ID" value="RIA55474.1"/>
    <property type="molecule type" value="Genomic_DNA"/>
</dbReference>
<proteinExistence type="predicted"/>
<organism evidence="8 9">
    <name type="scientific">Dichotomicrobium thermohalophilum</name>
    <dbReference type="NCBI Taxonomy" id="933063"/>
    <lineage>
        <taxon>Bacteria</taxon>
        <taxon>Pseudomonadati</taxon>
        <taxon>Pseudomonadota</taxon>
        <taxon>Alphaproteobacteria</taxon>
        <taxon>Hyphomicrobiales</taxon>
        <taxon>Hyphomicrobiaceae</taxon>
        <taxon>Dichotomicrobium</taxon>
    </lineage>
</organism>
<feature type="domain" description="Peptidase M48" evidence="7">
    <location>
        <begin position="61"/>
        <end position="261"/>
    </location>
</feature>
<comment type="caution">
    <text evidence="8">The sequence shown here is derived from an EMBL/GenBank/DDBJ whole genome shotgun (WGS) entry which is preliminary data.</text>
</comment>
<sequence>MFAYFGRLRRWFGRGDRFAATRVSRGPARHRSLKLRTAAILTAALTFTASASPAAAQGLIRDAEIENLMQDYAGPILEAAGLGSQNINIHLVNSESFNAFVVDGRNMFIHVGAIMQASTPNQLIGVIAHEAGHIAGGHLSRLRTLMQRAQSASLMLQLLSIAAAAAGAATGAGGDAAQAGQALALGGQTALMNTIMAYRRAEEYAADQAAVTYLNRTEQSGRGMIEVLEFFAERELASVGVVNPYSRTHPISRDRIQQMKQLVRQSPYYDKRDPKELRRRHALARAKLDGFMNKRNPQAVFNKYPQSDDSLPARYARAIARNFAAGVDAALPEINALIETQPNNPYFRELKGQFLLESGQVKQAIPPLKKAVELAPDAGLIRIMLAQALLAEGGKPNLNAAVDHLRKALVTEDKSATGYRQLAIAYGRLGRIADAELASAQAYFYEGKLKLAKEQAERAKAGFPPHSASWVKADDIVNFEPPQR</sequence>
<dbReference type="PANTHER" id="PTHR22726">
    <property type="entry name" value="METALLOENDOPEPTIDASE OMA1"/>
    <property type="match status" value="1"/>
</dbReference>
<evidence type="ECO:0000256" key="2">
    <source>
        <dbReference type="ARBA" id="ARBA00022670"/>
    </source>
</evidence>
<evidence type="ECO:0000313" key="9">
    <source>
        <dbReference type="Proteomes" id="UP000266273"/>
    </source>
</evidence>
<protein>
    <submittedName>
        <fullName evidence="8">Putative Zn-dependent protease</fullName>
    </submittedName>
</protein>
<dbReference type="CDD" id="cd07324">
    <property type="entry name" value="M48C_Oma1-like"/>
    <property type="match status" value="1"/>
</dbReference>
<dbReference type="SUPFAM" id="SSF48452">
    <property type="entry name" value="TPR-like"/>
    <property type="match status" value="1"/>
</dbReference>
<keyword evidence="2 8" id="KW-0645">Protease</keyword>
<dbReference type="OrthoDB" id="9814887at2"/>
<evidence type="ECO:0000256" key="4">
    <source>
        <dbReference type="ARBA" id="ARBA00022801"/>
    </source>
</evidence>
<gene>
    <name evidence="8" type="ORF">BXY53_0540</name>
</gene>
<dbReference type="GO" id="GO:0004222">
    <property type="term" value="F:metalloendopeptidase activity"/>
    <property type="evidence" value="ECO:0007669"/>
    <property type="project" value="InterPro"/>
</dbReference>
<evidence type="ECO:0000256" key="3">
    <source>
        <dbReference type="ARBA" id="ARBA00022723"/>
    </source>
</evidence>
<dbReference type="AlphaFoldDB" id="A0A397QBJ6"/>
<name>A0A397QBJ6_9HYPH</name>
<dbReference type="Pfam" id="PF01435">
    <property type="entry name" value="Peptidase_M48"/>
    <property type="match status" value="1"/>
</dbReference>
<dbReference type="GO" id="GO:0051603">
    <property type="term" value="P:proteolysis involved in protein catabolic process"/>
    <property type="evidence" value="ECO:0007669"/>
    <property type="project" value="TreeGrafter"/>
</dbReference>
<dbReference type="InterPro" id="IPR011990">
    <property type="entry name" value="TPR-like_helical_dom_sf"/>
</dbReference>
<evidence type="ECO:0000256" key="1">
    <source>
        <dbReference type="ARBA" id="ARBA00001947"/>
    </source>
</evidence>
<keyword evidence="5" id="KW-0862">Zinc</keyword>
<evidence type="ECO:0000313" key="8">
    <source>
        <dbReference type="EMBL" id="RIA55474.1"/>
    </source>
</evidence>
<dbReference type="GO" id="GO:0046872">
    <property type="term" value="F:metal ion binding"/>
    <property type="evidence" value="ECO:0007669"/>
    <property type="project" value="UniProtKB-KW"/>
</dbReference>
<evidence type="ECO:0000256" key="5">
    <source>
        <dbReference type="ARBA" id="ARBA00022833"/>
    </source>
</evidence>
<evidence type="ECO:0000259" key="7">
    <source>
        <dbReference type="Pfam" id="PF01435"/>
    </source>
</evidence>
<comment type="cofactor">
    <cofactor evidence="1">
        <name>Zn(2+)</name>
        <dbReference type="ChEBI" id="CHEBI:29105"/>
    </cofactor>
</comment>
<keyword evidence="9" id="KW-1185">Reference proteome</keyword>
<keyword evidence="4" id="KW-0378">Hydrolase</keyword>
<dbReference type="PANTHER" id="PTHR22726:SF1">
    <property type="entry name" value="METALLOENDOPEPTIDASE OMA1, MITOCHONDRIAL"/>
    <property type="match status" value="1"/>
</dbReference>
<reference evidence="8 9" key="1">
    <citation type="submission" date="2018-08" db="EMBL/GenBank/DDBJ databases">
        <title>Genomic Encyclopedia of Archaeal and Bacterial Type Strains, Phase II (KMG-II): from individual species to whole genera.</title>
        <authorList>
            <person name="Goeker M."/>
        </authorList>
    </citation>
    <scope>NUCLEOTIDE SEQUENCE [LARGE SCALE GENOMIC DNA]</scope>
    <source>
        <strain evidence="8 9">DSM 5002</strain>
    </source>
</reference>
<dbReference type="InterPro" id="IPR001915">
    <property type="entry name" value="Peptidase_M48"/>
</dbReference>
<dbReference type="Gene3D" id="1.25.40.10">
    <property type="entry name" value="Tetratricopeptide repeat domain"/>
    <property type="match status" value="1"/>
</dbReference>
<dbReference type="InterPro" id="IPR051156">
    <property type="entry name" value="Mito/Outer_Membr_Metalloprot"/>
</dbReference>
<keyword evidence="6" id="KW-0482">Metalloprotease</keyword>
<evidence type="ECO:0000256" key="6">
    <source>
        <dbReference type="ARBA" id="ARBA00023049"/>
    </source>
</evidence>
<accession>A0A397QBJ6</accession>
<keyword evidence="3" id="KW-0479">Metal-binding</keyword>
<dbReference type="RefSeq" id="WP_119060375.1">
    <property type="nucleotide sequence ID" value="NZ_QXDF01000001.1"/>
</dbReference>
<dbReference type="Proteomes" id="UP000266273">
    <property type="component" value="Unassembled WGS sequence"/>
</dbReference>